<sequence length="367" mass="40099">MRMLKSIDWILLATLFCLAMLGMVTLYAAVHQGAPGLWQKQGMYWGAGMAIFTMLCFMPLRLLGLACWPMYGVALFLLLLVPIIGDIHMGARRWLNLGVMNLQPSEIMKWALMFMLASWFASREARGWVEIVVPLLLTVMPAALIVMQPDLGTTLVLLFAATALIIAAGLPWRLFGLAVVAGIASLPVLWHFMHDYQKQRVLTLLDPQSDPLGAGYHVIQSTIAIGSGGLFGKGFMHGTQARLHFLPEQHTDFIFSVLAEEGGFIAVALLLFLYGLLIIRILWIGHRAHSRFGSLLCVGIASIFVLYITVNIGMVSGLFPVVGLPLPFISYGGSALVSMLAATGLVMRVAIESKGQIPWQRPGSPLA</sequence>
<dbReference type="InterPro" id="IPR011923">
    <property type="entry name" value="RodA/MrdB"/>
</dbReference>
<dbReference type="GO" id="GO:0008360">
    <property type="term" value="P:regulation of cell shape"/>
    <property type="evidence" value="ECO:0007669"/>
    <property type="project" value="UniProtKB-KW"/>
</dbReference>
<dbReference type="NCBIfam" id="TIGR02210">
    <property type="entry name" value="rodA_shape"/>
    <property type="match status" value="1"/>
</dbReference>
<evidence type="ECO:0000256" key="9">
    <source>
        <dbReference type="ARBA" id="ARBA00023136"/>
    </source>
</evidence>
<feature type="transmembrane region" description="Helical" evidence="11">
    <location>
        <begin position="128"/>
        <end position="147"/>
    </location>
</feature>
<keyword evidence="2 11" id="KW-1003">Cell membrane</keyword>
<dbReference type="PANTHER" id="PTHR30474">
    <property type="entry name" value="CELL CYCLE PROTEIN"/>
    <property type="match status" value="1"/>
</dbReference>
<organism evidence="12 13">
    <name type="scientific">Mariprofundus erugo</name>
    <dbReference type="NCBI Taxonomy" id="2528639"/>
    <lineage>
        <taxon>Bacteria</taxon>
        <taxon>Pseudomonadati</taxon>
        <taxon>Pseudomonadota</taxon>
        <taxon>Candidatius Mariprofundia</taxon>
        <taxon>Mariprofundales</taxon>
        <taxon>Mariprofundaceae</taxon>
        <taxon>Mariprofundus</taxon>
    </lineage>
</organism>
<feature type="transmembrane region" description="Helical" evidence="11">
    <location>
        <begin position="295"/>
        <end position="322"/>
    </location>
</feature>
<evidence type="ECO:0000256" key="2">
    <source>
        <dbReference type="ARBA" id="ARBA00022475"/>
    </source>
</evidence>
<feature type="transmembrane region" description="Helical" evidence="11">
    <location>
        <begin position="102"/>
        <end position="121"/>
    </location>
</feature>
<feature type="transmembrane region" description="Helical" evidence="11">
    <location>
        <begin position="328"/>
        <end position="351"/>
    </location>
</feature>
<feature type="transmembrane region" description="Helical" evidence="11">
    <location>
        <begin position="70"/>
        <end position="90"/>
    </location>
</feature>
<dbReference type="HAMAP" id="MF_02079">
    <property type="entry name" value="PGT_RodA"/>
    <property type="match status" value="1"/>
</dbReference>
<evidence type="ECO:0000256" key="8">
    <source>
        <dbReference type="ARBA" id="ARBA00022989"/>
    </source>
</evidence>
<feature type="transmembrane region" description="Helical" evidence="11">
    <location>
        <begin position="175"/>
        <end position="193"/>
    </location>
</feature>
<dbReference type="InterPro" id="IPR018365">
    <property type="entry name" value="Cell_cycle_FtsW-rel_CS"/>
</dbReference>
<dbReference type="GO" id="GO:0008955">
    <property type="term" value="F:peptidoglycan glycosyltransferase activity"/>
    <property type="evidence" value="ECO:0007669"/>
    <property type="project" value="UniProtKB-UniRule"/>
</dbReference>
<keyword evidence="7 11" id="KW-0573">Peptidoglycan synthesis</keyword>
<feature type="transmembrane region" description="Helical" evidence="11">
    <location>
        <begin position="153"/>
        <end position="170"/>
    </location>
</feature>
<keyword evidence="9 11" id="KW-0472">Membrane</keyword>
<dbReference type="GO" id="GO:0032153">
    <property type="term" value="C:cell division site"/>
    <property type="evidence" value="ECO:0007669"/>
    <property type="project" value="TreeGrafter"/>
</dbReference>
<evidence type="ECO:0000256" key="4">
    <source>
        <dbReference type="ARBA" id="ARBA00022679"/>
    </source>
</evidence>
<dbReference type="PANTHER" id="PTHR30474:SF1">
    <property type="entry name" value="PEPTIDOGLYCAN GLYCOSYLTRANSFERASE MRDB"/>
    <property type="match status" value="1"/>
</dbReference>
<dbReference type="PROSITE" id="PS00428">
    <property type="entry name" value="FTSW_RODA_SPOVE"/>
    <property type="match status" value="1"/>
</dbReference>
<dbReference type="InterPro" id="IPR001182">
    <property type="entry name" value="FtsW/RodA"/>
</dbReference>
<proteinExistence type="inferred from homology"/>
<comment type="pathway">
    <text evidence="11">Cell wall biogenesis; peptidoglycan biosynthesis.</text>
</comment>
<dbReference type="EC" id="2.4.99.28" evidence="11"/>
<feature type="transmembrane region" description="Helical" evidence="11">
    <location>
        <begin position="263"/>
        <end position="283"/>
    </location>
</feature>
<keyword evidence="4 11" id="KW-0808">Transferase</keyword>
<dbReference type="GO" id="GO:0015648">
    <property type="term" value="F:lipid-linked peptidoglycan transporter activity"/>
    <property type="evidence" value="ECO:0007669"/>
    <property type="project" value="TreeGrafter"/>
</dbReference>
<comment type="subcellular location">
    <subcellularLocation>
        <location evidence="11">Cell inner membrane</location>
        <topology evidence="11">Multi-pass membrane protein</topology>
    </subcellularLocation>
    <subcellularLocation>
        <location evidence="1">Membrane</location>
        <topology evidence="1">Multi-pass membrane protein</topology>
    </subcellularLocation>
</comment>
<comment type="catalytic activity">
    <reaction evidence="11">
        <text>[GlcNAc-(1-&gt;4)-Mur2Ac(oyl-L-Ala-gamma-D-Glu-L-Lys-D-Ala-D-Ala)](n)-di-trans,octa-cis-undecaprenyl diphosphate + beta-D-GlcNAc-(1-&gt;4)-Mur2Ac(oyl-L-Ala-gamma-D-Glu-L-Lys-D-Ala-D-Ala)-di-trans,octa-cis-undecaprenyl diphosphate = [GlcNAc-(1-&gt;4)-Mur2Ac(oyl-L-Ala-gamma-D-Glu-L-Lys-D-Ala-D-Ala)](n+1)-di-trans,octa-cis-undecaprenyl diphosphate + di-trans,octa-cis-undecaprenyl diphosphate + H(+)</text>
        <dbReference type="Rhea" id="RHEA:23708"/>
        <dbReference type="Rhea" id="RHEA-COMP:9602"/>
        <dbReference type="Rhea" id="RHEA-COMP:9603"/>
        <dbReference type="ChEBI" id="CHEBI:15378"/>
        <dbReference type="ChEBI" id="CHEBI:58405"/>
        <dbReference type="ChEBI" id="CHEBI:60033"/>
        <dbReference type="ChEBI" id="CHEBI:78435"/>
        <dbReference type="EC" id="2.4.99.28"/>
    </reaction>
</comment>
<evidence type="ECO:0000256" key="7">
    <source>
        <dbReference type="ARBA" id="ARBA00022984"/>
    </source>
</evidence>
<feature type="transmembrane region" description="Helical" evidence="11">
    <location>
        <begin position="44"/>
        <end position="63"/>
    </location>
</feature>
<keyword evidence="11" id="KW-0997">Cell inner membrane</keyword>
<dbReference type="GO" id="GO:0051301">
    <property type="term" value="P:cell division"/>
    <property type="evidence" value="ECO:0007669"/>
    <property type="project" value="InterPro"/>
</dbReference>
<dbReference type="GO" id="GO:0071555">
    <property type="term" value="P:cell wall organization"/>
    <property type="evidence" value="ECO:0007669"/>
    <property type="project" value="UniProtKB-KW"/>
</dbReference>
<keyword evidence="5 11" id="KW-0812">Transmembrane</keyword>
<gene>
    <name evidence="11 12" type="primary">rodA</name>
    <name evidence="11" type="synonym">mrdB</name>
    <name evidence="12" type="ORF">FEF65_08390</name>
</gene>
<dbReference type="UniPathway" id="UPA00219"/>
<name>A0A5R9GPU1_9PROT</name>
<evidence type="ECO:0000256" key="3">
    <source>
        <dbReference type="ARBA" id="ARBA00022676"/>
    </source>
</evidence>
<accession>A0A5R9GPU1</accession>
<comment type="caution">
    <text evidence="12">The sequence shown here is derived from an EMBL/GenBank/DDBJ whole genome shotgun (WGS) entry which is preliminary data.</text>
</comment>
<dbReference type="Proteomes" id="UP000306585">
    <property type="component" value="Unassembled WGS sequence"/>
</dbReference>
<evidence type="ECO:0000256" key="10">
    <source>
        <dbReference type="ARBA" id="ARBA00023316"/>
    </source>
</evidence>
<evidence type="ECO:0000256" key="6">
    <source>
        <dbReference type="ARBA" id="ARBA00022960"/>
    </source>
</evidence>
<protein>
    <recommendedName>
        <fullName evidence="11">Peptidoglycan glycosyltransferase MrdB</fullName>
        <shortName evidence="11">PGT</shortName>
        <ecNumber evidence="11">2.4.99.28</ecNumber>
    </recommendedName>
    <alternativeName>
        <fullName evidence="11">Cell elongation protein RodA</fullName>
    </alternativeName>
    <alternativeName>
        <fullName evidence="11">Cell wall polymerase</fullName>
    </alternativeName>
    <alternativeName>
        <fullName evidence="11">Peptidoglycan polymerase</fullName>
        <shortName evidence="11">PG polymerase</shortName>
    </alternativeName>
</protein>
<dbReference type="GO" id="GO:0005886">
    <property type="term" value="C:plasma membrane"/>
    <property type="evidence" value="ECO:0007669"/>
    <property type="project" value="UniProtKB-SubCell"/>
</dbReference>
<evidence type="ECO:0000256" key="11">
    <source>
        <dbReference type="HAMAP-Rule" id="MF_02079"/>
    </source>
</evidence>
<evidence type="ECO:0000313" key="12">
    <source>
        <dbReference type="EMBL" id="TLS67075.1"/>
    </source>
</evidence>
<keyword evidence="10 11" id="KW-0961">Cell wall biogenesis/degradation</keyword>
<reference evidence="12 13" key="1">
    <citation type="journal article" date="2019" name="Appl. Environ. Microbiol.">
        <title>Environmental Evidence and Genomic Insight of Iron-oxidizing Bacteria Preference Towards More Corrosion Resistant Stainless Steel at Higher Salinities.</title>
        <authorList>
            <person name="Garrison C.E."/>
            <person name="Price K.A."/>
            <person name="Field E.K."/>
        </authorList>
    </citation>
    <scope>NUCLEOTIDE SEQUENCE [LARGE SCALE GENOMIC DNA]</scope>
    <source>
        <strain evidence="12 13">P3</strain>
    </source>
</reference>
<dbReference type="Pfam" id="PF01098">
    <property type="entry name" value="FTSW_RODA_SPOVE"/>
    <property type="match status" value="1"/>
</dbReference>
<comment type="function">
    <text evidence="11">Peptidoglycan polymerase that is essential for cell wall elongation.</text>
</comment>
<evidence type="ECO:0000256" key="5">
    <source>
        <dbReference type="ARBA" id="ARBA00022692"/>
    </source>
</evidence>
<keyword evidence="8 11" id="KW-1133">Transmembrane helix</keyword>
<dbReference type="EMBL" id="VBRY01000007">
    <property type="protein sequence ID" value="TLS67075.1"/>
    <property type="molecule type" value="Genomic_DNA"/>
</dbReference>
<dbReference type="AlphaFoldDB" id="A0A5R9GPU1"/>
<evidence type="ECO:0000256" key="1">
    <source>
        <dbReference type="ARBA" id="ARBA00004141"/>
    </source>
</evidence>
<keyword evidence="6 11" id="KW-0133">Cell shape</keyword>
<keyword evidence="3 11" id="KW-0328">Glycosyltransferase</keyword>
<dbReference type="GO" id="GO:0009252">
    <property type="term" value="P:peptidoglycan biosynthetic process"/>
    <property type="evidence" value="ECO:0007669"/>
    <property type="project" value="UniProtKB-UniRule"/>
</dbReference>
<keyword evidence="13" id="KW-1185">Reference proteome</keyword>
<evidence type="ECO:0000313" key="13">
    <source>
        <dbReference type="Proteomes" id="UP000306585"/>
    </source>
</evidence>
<comment type="similarity">
    <text evidence="11">Belongs to the SEDS family. MrdB/RodA subfamily.</text>
</comment>